<dbReference type="OrthoDB" id="2196240at2759"/>
<accession>A0A437AP33</accession>
<evidence type="ECO:0000256" key="2">
    <source>
        <dbReference type="ARBA" id="ARBA00010992"/>
    </source>
</evidence>
<dbReference type="PROSITE" id="PS00216">
    <property type="entry name" value="SUGAR_TRANSPORT_1"/>
    <property type="match status" value="1"/>
</dbReference>
<dbReference type="EMBL" id="RCSS01000150">
    <property type="protein sequence ID" value="RVD92756.1"/>
    <property type="molecule type" value="Genomic_DNA"/>
</dbReference>
<gene>
    <name evidence="9" type="ORF">TUBRATIS_007310</name>
</gene>
<feature type="transmembrane region" description="Helical" evidence="7">
    <location>
        <begin position="95"/>
        <end position="119"/>
    </location>
</feature>
<dbReference type="InterPro" id="IPR003663">
    <property type="entry name" value="Sugar/inositol_transpt"/>
</dbReference>
<feature type="transmembrane region" description="Helical" evidence="7">
    <location>
        <begin position="12"/>
        <end position="34"/>
    </location>
</feature>
<feature type="transmembrane region" description="Helical" evidence="7">
    <location>
        <begin position="277"/>
        <end position="296"/>
    </location>
</feature>
<feature type="transmembrane region" description="Helical" evidence="7">
    <location>
        <begin position="174"/>
        <end position="192"/>
    </location>
</feature>
<dbReference type="SUPFAM" id="SSF103473">
    <property type="entry name" value="MFS general substrate transporter"/>
    <property type="match status" value="1"/>
</dbReference>
<dbReference type="InterPro" id="IPR045263">
    <property type="entry name" value="GLUT"/>
</dbReference>
<evidence type="ECO:0000313" key="9">
    <source>
        <dbReference type="EMBL" id="RVD92756.1"/>
    </source>
</evidence>
<protein>
    <submittedName>
        <fullName evidence="9">Major Facilitator Superfamily (MFS) protein</fullName>
    </submittedName>
</protein>
<evidence type="ECO:0000256" key="6">
    <source>
        <dbReference type="ARBA" id="ARBA00023136"/>
    </source>
</evidence>
<feature type="transmembrane region" description="Helical" evidence="7">
    <location>
        <begin position="54"/>
        <end position="75"/>
    </location>
</feature>
<evidence type="ECO:0000256" key="3">
    <source>
        <dbReference type="ARBA" id="ARBA00022448"/>
    </source>
</evidence>
<dbReference type="InterPro" id="IPR020846">
    <property type="entry name" value="MFS_dom"/>
</dbReference>
<feature type="transmembrane region" description="Helical" evidence="7">
    <location>
        <begin position="139"/>
        <end position="162"/>
    </location>
</feature>
<feature type="transmembrane region" description="Helical" evidence="7">
    <location>
        <begin position="365"/>
        <end position="385"/>
    </location>
</feature>
<dbReference type="AlphaFoldDB" id="A0A437AP33"/>
<dbReference type="PROSITE" id="PS50850">
    <property type="entry name" value="MFS"/>
    <property type="match status" value="1"/>
</dbReference>
<evidence type="ECO:0000256" key="4">
    <source>
        <dbReference type="ARBA" id="ARBA00022692"/>
    </source>
</evidence>
<keyword evidence="5 7" id="KW-1133">Transmembrane helix</keyword>
<evidence type="ECO:0000256" key="7">
    <source>
        <dbReference type="SAM" id="Phobius"/>
    </source>
</evidence>
<organism evidence="9 10">
    <name type="scientific">Tubulinosema ratisbonensis</name>
    <dbReference type="NCBI Taxonomy" id="291195"/>
    <lineage>
        <taxon>Eukaryota</taxon>
        <taxon>Fungi</taxon>
        <taxon>Fungi incertae sedis</taxon>
        <taxon>Microsporidia</taxon>
        <taxon>Tubulinosematoidea</taxon>
        <taxon>Tubulinosematidae</taxon>
        <taxon>Tubulinosema</taxon>
    </lineage>
</organism>
<dbReference type="InterPro" id="IPR036259">
    <property type="entry name" value="MFS_trans_sf"/>
</dbReference>
<sequence length="396" mass="44525">MERNALNNKIVSSALITSFHSFIFGMNLAIFSTYKEIFVSDKRIASFMMTETEFKHAVCVICLGALLSNLCASMINIKRKNFLIINGMINLIGQLCIKFAFSSFFIICARFIIGIGAGLTTGLVPLYHLKLAPLHLKGLFGSLNQLFCVIGVFFAQIYSFYFNKESNWQIGQNFTLLFVGLHFLSCFFIIKVEENSVQLPNKNIIQLISNPNARKSILIITMILIGQQISGIKSIIFYSEEIFKKTGNSHLYIAFLGISLILGTIVSMFIIDKAGRKKLLLISSLVAAGNLFLLALNKFIFFAIFGFVIGYSIGLGPIPWFIAGEGYPEDYKEAGSTLGISANWLTNYTVALNFPILLNYSTKHAFLPLFVHSFFYFSLFLFYFLRLKEGKLIFCD</sequence>
<feature type="transmembrane region" description="Helical" evidence="7">
    <location>
        <begin position="301"/>
        <end position="322"/>
    </location>
</feature>
<name>A0A437AP33_9MICR</name>
<keyword evidence="6 7" id="KW-0472">Membrane</keyword>
<keyword evidence="4 7" id="KW-0812">Transmembrane</keyword>
<dbReference type="Proteomes" id="UP000282876">
    <property type="component" value="Unassembled WGS sequence"/>
</dbReference>
<dbReference type="Pfam" id="PF00083">
    <property type="entry name" value="Sugar_tr"/>
    <property type="match status" value="2"/>
</dbReference>
<dbReference type="GO" id="GO:0016020">
    <property type="term" value="C:membrane"/>
    <property type="evidence" value="ECO:0007669"/>
    <property type="project" value="UniProtKB-SubCell"/>
</dbReference>
<dbReference type="InterPro" id="IPR005829">
    <property type="entry name" value="Sugar_transporter_CS"/>
</dbReference>
<dbReference type="InterPro" id="IPR005828">
    <property type="entry name" value="MFS_sugar_transport-like"/>
</dbReference>
<evidence type="ECO:0000256" key="1">
    <source>
        <dbReference type="ARBA" id="ARBA00004141"/>
    </source>
</evidence>
<evidence type="ECO:0000259" key="8">
    <source>
        <dbReference type="PROSITE" id="PS50850"/>
    </source>
</evidence>
<reference evidence="9 10" key="1">
    <citation type="submission" date="2018-10" db="EMBL/GenBank/DDBJ databases">
        <title>Draft genome sequence of the microsporidian Tubulinosema ratisbonensis.</title>
        <authorList>
            <person name="Polonais V."/>
            <person name="Peyretaillade E."/>
            <person name="Niehus S."/>
            <person name="Wawrzyniak I."/>
            <person name="Franchet A."/>
            <person name="Gaspin C."/>
            <person name="Reichstadt M."/>
            <person name="Belser C."/>
            <person name="Labadie K."/>
            <person name="Delbac F."/>
            <person name="Ferrandon D."/>
        </authorList>
    </citation>
    <scope>NUCLEOTIDE SEQUENCE [LARGE SCALE GENOMIC DNA]</scope>
    <source>
        <strain evidence="9 10">Franzen</strain>
    </source>
</reference>
<keyword evidence="10" id="KW-1185">Reference proteome</keyword>
<proteinExistence type="inferred from homology"/>
<dbReference type="PRINTS" id="PR00171">
    <property type="entry name" value="SUGRTRNSPORT"/>
</dbReference>
<feature type="domain" description="Major facilitator superfamily (MFS) profile" evidence="8">
    <location>
        <begin position="13"/>
        <end position="391"/>
    </location>
</feature>
<dbReference type="GO" id="GO:0015149">
    <property type="term" value="F:hexose transmembrane transporter activity"/>
    <property type="evidence" value="ECO:0007669"/>
    <property type="project" value="TreeGrafter"/>
</dbReference>
<dbReference type="Gene3D" id="1.20.1250.20">
    <property type="entry name" value="MFS general substrate transporter like domains"/>
    <property type="match status" value="2"/>
</dbReference>
<evidence type="ECO:0000256" key="5">
    <source>
        <dbReference type="ARBA" id="ARBA00022989"/>
    </source>
</evidence>
<feature type="transmembrane region" description="Helical" evidence="7">
    <location>
        <begin position="251"/>
        <end position="271"/>
    </location>
</feature>
<keyword evidence="3" id="KW-0813">Transport</keyword>
<dbReference type="VEuPathDB" id="MicrosporidiaDB:TUBRATIS_007310"/>
<dbReference type="STRING" id="291195.A0A437AP33"/>
<dbReference type="PANTHER" id="PTHR23503:SF8">
    <property type="entry name" value="FACILITATED GLUCOSE TRANSPORTER PROTEIN 1"/>
    <property type="match status" value="1"/>
</dbReference>
<feature type="transmembrane region" description="Helical" evidence="7">
    <location>
        <begin position="217"/>
        <end position="239"/>
    </location>
</feature>
<evidence type="ECO:0000313" key="10">
    <source>
        <dbReference type="Proteomes" id="UP000282876"/>
    </source>
</evidence>
<comment type="caution">
    <text evidence="9">The sequence shown here is derived from an EMBL/GenBank/DDBJ whole genome shotgun (WGS) entry which is preliminary data.</text>
</comment>
<dbReference type="PANTHER" id="PTHR23503">
    <property type="entry name" value="SOLUTE CARRIER FAMILY 2"/>
    <property type="match status" value="1"/>
</dbReference>
<comment type="similarity">
    <text evidence="2">Belongs to the major facilitator superfamily. Sugar transporter (TC 2.A.1.1) family.</text>
</comment>
<comment type="subcellular location">
    <subcellularLocation>
        <location evidence="1">Membrane</location>
        <topology evidence="1">Multi-pass membrane protein</topology>
    </subcellularLocation>
</comment>